<dbReference type="Proteomes" id="UP000027222">
    <property type="component" value="Unassembled WGS sequence"/>
</dbReference>
<dbReference type="GO" id="GO:0005634">
    <property type="term" value="C:nucleus"/>
    <property type="evidence" value="ECO:0007669"/>
    <property type="project" value="UniProtKB-SubCell"/>
</dbReference>
<dbReference type="GO" id="GO:0008270">
    <property type="term" value="F:zinc ion binding"/>
    <property type="evidence" value="ECO:0007669"/>
    <property type="project" value="UniProtKB-KW"/>
</dbReference>
<reference evidence="8" key="1">
    <citation type="journal article" date="2014" name="Proc. Natl. Acad. Sci. U.S.A.">
        <title>Extensive sampling of basidiomycete genomes demonstrates inadequacy of the white-rot/brown-rot paradigm for wood decay fungi.</title>
        <authorList>
            <person name="Riley R."/>
            <person name="Salamov A.A."/>
            <person name="Brown D.W."/>
            <person name="Nagy L.G."/>
            <person name="Floudas D."/>
            <person name="Held B.W."/>
            <person name="Levasseur A."/>
            <person name="Lombard V."/>
            <person name="Morin E."/>
            <person name="Otillar R."/>
            <person name="Lindquist E.A."/>
            <person name="Sun H."/>
            <person name="LaButti K.M."/>
            <person name="Schmutz J."/>
            <person name="Jabbour D."/>
            <person name="Luo H."/>
            <person name="Baker S.E."/>
            <person name="Pisabarro A.G."/>
            <person name="Walton J.D."/>
            <person name="Blanchette R.A."/>
            <person name="Henrissat B."/>
            <person name="Martin F."/>
            <person name="Cullen D."/>
            <person name="Hibbett D.S."/>
            <person name="Grigoriev I.V."/>
        </authorList>
    </citation>
    <scope>NUCLEOTIDE SEQUENCE [LARGE SCALE GENOMIC DNA]</scope>
    <source>
        <strain evidence="8">CBS 339.88</strain>
    </source>
</reference>
<dbReference type="STRING" id="685588.A0A067S402"/>
<comment type="subcellular location">
    <subcellularLocation>
        <location evidence="1">Nucleus</location>
    </subcellularLocation>
</comment>
<protein>
    <submittedName>
        <fullName evidence="7">Uncharacterized protein</fullName>
    </submittedName>
</protein>
<accession>A0A067S402</accession>
<keyword evidence="3" id="KW-0863">Zinc-finger</keyword>
<dbReference type="HOGENOM" id="CLU_963272_0_0_1"/>
<keyword evidence="2" id="KW-0479">Metal-binding</keyword>
<evidence type="ECO:0000256" key="4">
    <source>
        <dbReference type="ARBA" id="ARBA00022833"/>
    </source>
</evidence>
<proteinExistence type="predicted"/>
<dbReference type="PANTHER" id="PTHR46481">
    <property type="entry name" value="ZINC FINGER BED DOMAIN-CONTAINING PROTEIN 4"/>
    <property type="match status" value="1"/>
</dbReference>
<sequence length="289" mass="32138">MDFTYIYVFFWKTLRIEYKGSHRYHVFECGAKTCKGRKGRDVQRFLDTSDAKSTGNMQEHAKICWGDEAVTPADATKDLDGARAILVQSKLQDGSKTAKFARIGKGGNLLPSAEIVCWVSENKQPFQIVKDRGFKSLMKTGRPEYYIPSSETVSRDIKTVFVSVRKRLAKMLQQQSIHCCNSPLRGQGGYLSITYDNATNNDAMIEGLSDLLEDFPGAANQTRCFTHVLNLIVKSIIKQFDIPEAKAHKVFDDATKELLKLAGDIDTEEAGSEQGEVGESGYDGGDLRG</sequence>
<dbReference type="EMBL" id="KL142444">
    <property type="protein sequence ID" value="KDR65506.1"/>
    <property type="molecule type" value="Genomic_DNA"/>
</dbReference>
<evidence type="ECO:0000256" key="6">
    <source>
        <dbReference type="SAM" id="MobiDB-lite"/>
    </source>
</evidence>
<name>A0A067S402_GALM3</name>
<keyword evidence="4" id="KW-0862">Zinc</keyword>
<feature type="region of interest" description="Disordered" evidence="6">
    <location>
        <begin position="265"/>
        <end position="289"/>
    </location>
</feature>
<dbReference type="OrthoDB" id="2677917at2759"/>
<evidence type="ECO:0000313" key="7">
    <source>
        <dbReference type="EMBL" id="KDR65506.1"/>
    </source>
</evidence>
<keyword evidence="8" id="KW-1185">Reference proteome</keyword>
<evidence type="ECO:0000313" key="8">
    <source>
        <dbReference type="Proteomes" id="UP000027222"/>
    </source>
</evidence>
<dbReference type="PANTHER" id="PTHR46481:SF10">
    <property type="entry name" value="ZINC FINGER BED DOMAIN-CONTAINING PROTEIN 39"/>
    <property type="match status" value="1"/>
</dbReference>
<evidence type="ECO:0000256" key="5">
    <source>
        <dbReference type="ARBA" id="ARBA00023242"/>
    </source>
</evidence>
<organism evidence="7 8">
    <name type="scientific">Galerina marginata (strain CBS 339.88)</name>
    <dbReference type="NCBI Taxonomy" id="685588"/>
    <lineage>
        <taxon>Eukaryota</taxon>
        <taxon>Fungi</taxon>
        <taxon>Dikarya</taxon>
        <taxon>Basidiomycota</taxon>
        <taxon>Agaricomycotina</taxon>
        <taxon>Agaricomycetes</taxon>
        <taxon>Agaricomycetidae</taxon>
        <taxon>Agaricales</taxon>
        <taxon>Agaricineae</taxon>
        <taxon>Strophariaceae</taxon>
        <taxon>Galerina</taxon>
    </lineage>
</organism>
<evidence type="ECO:0000256" key="1">
    <source>
        <dbReference type="ARBA" id="ARBA00004123"/>
    </source>
</evidence>
<gene>
    <name evidence="7" type="ORF">GALMADRAFT_148651</name>
</gene>
<evidence type="ECO:0000256" key="2">
    <source>
        <dbReference type="ARBA" id="ARBA00022723"/>
    </source>
</evidence>
<evidence type="ECO:0000256" key="3">
    <source>
        <dbReference type="ARBA" id="ARBA00022771"/>
    </source>
</evidence>
<dbReference type="SUPFAM" id="SSF140996">
    <property type="entry name" value="Hermes dimerisation domain"/>
    <property type="match status" value="1"/>
</dbReference>
<dbReference type="InterPro" id="IPR052035">
    <property type="entry name" value="ZnF_BED_domain_contain"/>
</dbReference>
<keyword evidence="5" id="KW-0539">Nucleus</keyword>
<dbReference type="AlphaFoldDB" id="A0A067S402"/>